<evidence type="ECO:0000313" key="1">
    <source>
        <dbReference type="EMBL" id="KAL0294435.1"/>
    </source>
</evidence>
<dbReference type="EMBL" id="JACGWK010000852">
    <property type="protein sequence ID" value="KAL0294435.1"/>
    <property type="molecule type" value="Genomic_DNA"/>
</dbReference>
<accession>A0AAW2JJ25</accession>
<reference evidence="1" key="1">
    <citation type="submission" date="2020-06" db="EMBL/GenBank/DDBJ databases">
        <authorList>
            <person name="Li T."/>
            <person name="Hu X."/>
            <person name="Zhang T."/>
            <person name="Song X."/>
            <person name="Zhang H."/>
            <person name="Dai N."/>
            <person name="Sheng W."/>
            <person name="Hou X."/>
            <person name="Wei L."/>
        </authorList>
    </citation>
    <scope>NUCLEOTIDE SEQUENCE</scope>
    <source>
        <strain evidence="1">G01</strain>
        <tissue evidence="1">Leaf</tissue>
    </source>
</reference>
<reference evidence="1" key="2">
    <citation type="journal article" date="2024" name="Plant">
        <title>Genomic evolution and insights into agronomic trait innovations of Sesamum species.</title>
        <authorList>
            <person name="Miao H."/>
            <person name="Wang L."/>
            <person name="Qu L."/>
            <person name="Liu H."/>
            <person name="Sun Y."/>
            <person name="Le M."/>
            <person name="Wang Q."/>
            <person name="Wei S."/>
            <person name="Zheng Y."/>
            <person name="Lin W."/>
            <person name="Duan Y."/>
            <person name="Cao H."/>
            <person name="Xiong S."/>
            <person name="Wang X."/>
            <person name="Wei L."/>
            <person name="Li C."/>
            <person name="Ma Q."/>
            <person name="Ju M."/>
            <person name="Zhao R."/>
            <person name="Li G."/>
            <person name="Mu C."/>
            <person name="Tian Q."/>
            <person name="Mei H."/>
            <person name="Zhang T."/>
            <person name="Gao T."/>
            <person name="Zhang H."/>
        </authorList>
    </citation>
    <scope>NUCLEOTIDE SEQUENCE</scope>
    <source>
        <strain evidence="1">G01</strain>
    </source>
</reference>
<dbReference type="AlphaFoldDB" id="A0AAW2JJ25"/>
<sequence length="125" mass="14673">MEQIGWVAQAPHYTYRREPPSLPYVRFSPHTARTKTPKSIPSLFFHLSNPRSNLRSPGAMKWGSFLRLSYVSAWLRPEPRRHSGGRMRVGSRRLHKLKDYDYKTSRKRLASILVGIGYRWGIYRS</sequence>
<protein>
    <submittedName>
        <fullName evidence="1">Uncharacterized protein</fullName>
    </submittedName>
</protein>
<proteinExistence type="predicted"/>
<comment type="caution">
    <text evidence="1">The sequence shown here is derived from an EMBL/GenBank/DDBJ whole genome shotgun (WGS) entry which is preliminary data.</text>
</comment>
<name>A0AAW2JJ25_9LAMI</name>
<organism evidence="1">
    <name type="scientific">Sesamum angustifolium</name>
    <dbReference type="NCBI Taxonomy" id="2727405"/>
    <lineage>
        <taxon>Eukaryota</taxon>
        <taxon>Viridiplantae</taxon>
        <taxon>Streptophyta</taxon>
        <taxon>Embryophyta</taxon>
        <taxon>Tracheophyta</taxon>
        <taxon>Spermatophyta</taxon>
        <taxon>Magnoliopsida</taxon>
        <taxon>eudicotyledons</taxon>
        <taxon>Gunneridae</taxon>
        <taxon>Pentapetalae</taxon>
        <taxon>asterids</taxon>
        <taxon>lamiids</taxon>
        <taxon>Lamiales</taxon>
        <taxon>Pedaliaceae</taxon>
        <taxon>Sesamum</taxon>
    </lineage>
</organism>
<gene>
    <name evidence="1" type="ORF">Sangu_3217800</name>
</gene>